<dbReference type="InterPro" id="IPR046342">
    <property type="entry name" value="CBS_dom_sf"/>
</dbReference>
<dbReference type="EMBL" id="WBKG01000027">
    <property type="protein sequence ID" value="KAB1984614.1"/>
    <property type="molecule type" value="Genomic_DNA"/>
</dbReference>
<dbReference type="RefSeq" id="WP_151472309.1">
    <property type="nucleotide sequence ID" value="NZ_WBKG01000027.1"/>
</dbReference>
<feature type="domain" description="CBS" evidence="3">
    <location>
        <begin position="261"/>
        <end position="318"/>
    </location>
</feature>
<name>A0A7J5D9J4_9ACTN</name>
<dbReference type="PANTHER" id="PTHR43080:SF2">
    <property type="entry name" value="CBS DOMAIN-CONTAINING PROTEIN"/>
    <property type="match status" value="1"/>
</dbReference>
<organism evidence="4 5">
    <name type="scientific">Streptomyces triticiradicis</name>
    <dbReference type="NCBI Taxonomy" id="2651189"/>
    <lineage>
        <taxon>Bacteria</taxon>
        <taxon>Bacillati</taxon>
        <taxon>Actinomycetota</taxon>
        <taxon>Actinomycetes</taxon>
        <taxon>Kitasatosporales</taxon>
        <taxon>Streptomycetaceae</taxon>
        <taxon>Streptomyces</taxon>
    </lineage>
</organism>
<keyword evidence="1 2" id="KW-0129">CBS domain</keyword>
<dbReference type="Proteomes" id="UP000442990">
    <property type="component" value="Unassembled WGS sequence"/>
</dbReference>
<keyword evidence="5" id="KW-1185">Reference proteome</keyword>
<evidence type="ECO:0000256" key="2">
    <source>
        <dbReference type="PROSITE-ProRule" id="PRU00703"/>
    </source>
</evidence>
<evidence type="ECO:0000256" key="1">
    <source>
        <dbReference type="ARBA" id="ARBA00023122"/>
    </source>
</evidence>
<dbReference type="SMART" id="SM00116">
    <property type="entry name" value="CBS"/>
    <property type="match status" value="2"/>
</dbReference>
<accession>A0A7J5D9J4</accession>
<sequence length="495" mass="55790">MIAGWEETTGDFSQYQTVDELREALRGFYPSEGVHTLNNWAHQLWRFCRIMEPGDLVVMPRKYQSVVAIGRILGPYEYRSDSPPGYRHVRPVKWLNIDVARAAIAGDLRDSMGSLLTISELSRRNAVERVATLAETGSDPGYAGYIQPPADPVTLKQEVDEAGTRQLTARDLIGLWNWSRRTADAIEDVEHALRALGLSVDPHFTAGHLNSLVTVSSLDTAEPVQGMTGPEVHEEIGTQTVSIEDDSPTKDFTWRIGNLPLVTSVVTVTVDESLGRAVMHMVENDFSQLPIVDQHRRLVGVVTWESIARAKLGRRKDTIADARALQYPPTAREEEELFARIRDIQRHGFVIVVDAENVVTGILTAVDLAGELQARIQPFTVLEEVERRLRRAVSCLTVDELRACFKDKNKAQKIKSAKDLTLGNYRFLVNDEKRWTKLAWPYDRADIVERLEAVAGYRNQLAHWDVDAPEQDSQQLEQAKQLLKLLKIVDRDPTE</sequence>
<evidence type="ECO:0000259" key="3">
    <source>
        <dbReference type="PROSITE" id="PS51371"/>
    </source>
</evidence>
<dbReference type="PROSITE" id="PS51371">
    <property type="entry name" value="CBS"/>
    <property type="match status" value="1"/>
</dbReference>
<proteinExistence type="predicted"/>
<dbReference type="InterPro" id="IPR000644">
    <property type="entry name" value="CBS_dom"/>
</dbReference>
<dbReference type="Gene3D" id="3.10.580.10">
    <property type="entry name" value="CBS-domain"/>
    <property type="match status" value="1"/>
</dbReference>
<protein>
    <submittedName>
        <fullName evidence="4">CBS domain-containing protein</fullName>
    </submittedName>
</protein>
<dbReference type="AlphaFoldDB" id="A0A7J5D9J4"/>
<comment type="caution">
    <text evidence="4">The sequence shown here is derived from an EMBL/GenBank/DDBJ whole genome shotgun (WGS) entry which is preliminary data.</text>
</comment>
<evidence type="ECO:0000313" key="5">
    <source>
        <dbReference type="Proteomes" id="UP000442990"/>
    </source>
</evidence>
<dbReference type="PANTHER" id="PTHR43080">
    <property type="entry name" value="CBS DOMAIN-CONTAINING PROTEIN CBSX3, MITOCHONDRIAL"/>
    <property type="match status" value="1"/>
</dbReference>
<dbReference type="InterPro" id="IPR051257">
    <property type="entry name" value="Diverse_CBS-Domain"/>
</dbReference>
<reference evidence="4 5" key="1">
    <citation type="submission" date="2019-09" db="EMBL/GenBank/DDBJ databases">
        <title>Isolation and identification of active actinomycetes.</title>
        <authorList>
            <person name="Yu Z."/>
            <person name="Han C."/>
            <person name="Yu B."/>
        </authorList>
    </citation>
    <scope>NUCLEOTIDE SEQUENCE [LARGE SCALE GENOMIC DNA]</scope>
    <source>
        <strain evidence="4 5">NEAU-H2</strain>
    </source>
</reference>
<dbReference type="SUPFAM" id="SSF54631">
    <property type="entry name" value="CBS-domain pair"/>
    <property type="match status" value="1"/>
</dbReference>
<evidence type="ECO:0000313" key="4">
    <source>
        <dbReference type="EMBL" id="KAB1984614.1"/>
    </source>
</evidence>
<dbReference type="Pfam" id="PF00571">
    <property type="entry name" value="CBS"/>
    <property type="match status" value="1"/>
</dbReference>
<gene>
    <name evidence="4" type="ORF">F8144_28240</name>
</gene>